<dbReference type="InterPro" id="IPR004843">
    <property type="entry name" value="Calcineurin-like_PHP"/>
</dbReference>
<comment type="similarity">
    <text evidence="5">Belongs to the lariat debranching enzyme family.</text>
</comment>
<accession>A0A164VGD7</accession>
<keyword evidence="6" id="KW-0507">mRNA processing</keyword>
<dbReference type="GO" id="GO:0005634">
    <property type="term" value="C:nucleus"/>
    <property type="evidence" value="ECO:0007669"/>
    <property type="project" value="UniProtKB-SubCell"/>
</dbReference>
<comment type="subcellular location">
    <subcellularLocation>
        <location evidence="4">Nucleus</location>
    </subcellularLocation>
</comment>
<evidence type="ECO:0000256" key="8">
    <source>
        <dbReference type="ARBA" id="ARBA00022801"/>
    </source>
</evidence>
<organism evidence="15 16">
    <name type="scientific">Sistotremastrum niveocremeum HHB9708</name>
    <dbReference type="NCBI Taxonomy" id="1314777"/>
    <lineage>
        <taxon>Eukaryota</taxon>
        <taxon>Fungi</taxon>
        <taxon>Dikarya</taxon>
        <taxon>Basidiomycota</taxon>
        <taxon>Agaricomycotina</taxon>
        <taxon>Agaricomycetes</taxon>
        <taxon>Sistotremastrales</taxon>
        <taxon>Sistotremastraceae</taxon>
        <taxon>Sertulicium</taxon>
        <taxon>Sertulicium niveocremeum</taxon>
    </lineage>
</organism>
<evidence type="ECO:0000256" key="13">
    <source>
        <dbReference type="SAM" id="MobiDB-lite"/>
    </source>
</evidence>
<evidence type="ECO:0000256" key="10">
    <source>
        <dbReference type="ARBA" id="ARBA00023004"/>
    </source>
</evidence>
<evidence type="ECO:0000256" key="9">
    <source>
        <dbReference type="ARBA" id="ARBA00022833"/>
    </source>
</evidence>
<dbReference type="SUPFAM" id="SSF56300">
    <property type="entry name" value="Metallo-dependent phosphatases"/>
    <property type="match status" value="1"/>
</dbReference>
<evidence type="ECO:0000259" key="14">
    <source>
        <dbReference type="SMART" id="SM01124"/>
    </source>
</evidence>
<dbReference type="PANTHER" id="PTHR12849">
    <property type="entry name" value="RNA LARIAT DEBRANCHING ENZYME"/>
    <property type="match status" value="1"/>
</dbReference>
<keyword evidence="9" id="KW-0862">Zinc</keyword>
<dbReference type="GO" id="GO:0000398">
    <property type="term" value="P:mRNA splicing, via spliceosome"/>
    <property type="evidence" value="ECO:0007669"/>
    <property type="project" value="TreeGrafter"/>
</dbReference>
<evidence type="ECO:0000256" key="2">
    <source>
        <dbReference type="ARBA" id="ARBA00001947"/>
    </source>
</evidence>
<evidence type="ECO:0000256" key="11">
    <source>
        <dbReference type="ARBA" id="ARBA00023211"/>
    </source>
</evidence>
<dbReference type="InterPro" id="IPR029052">
    <property type="entry name" value="Metallo-depent_PP-like"/>
</dbReference>
<keyword evidence="8" id="KW-0378">Hydrolase</keyword>
<keyword evidence="12" id="KW-0539">Nucleus</keyword>
<dbReference type="GO" id="GO:0046872">
    <property type="term" value="F:metal ion binding"/>
    <property type="evidence" value="ECO:0007669"/>
    <property type="project" value="UniProtKB-KW"/>
</dbReference>
<evidence type="ECO:0000313" key="15">
    <source>
        <dbReference type="EMBL" id="KZS94134.1"/>
    </source>
</evidence>
<comment type="cofactor">
    <cofactor evidence="3">
        <name>Fe(2+)</name>
        <dbReference type="ChEBI" id="CHEBI:29033"/>
    </cofactor>
</comment>
<dbReference type="GO" id="GO:0008419">
    <property type="term" value="F:RNA lariat debranching enzyme activity"/>
    <property type="evidence" value="ECO:0007669"/>
    <property type="project" value="UniProtKB-ARBA"/>
</dbReference>
<sequence>MKVAVQGCCHGQLDAIYEQIQSLEKDNEYKVDLLLIGGDLQAARNHNDLHCLAIKEGPKSLGGFHRYYSGEKLAPILTIVIGGNHEASNYLWELFHGGWLAPNIYYLGFAGCVRVNGLRIAGISGIYNRSHYRLGHFERVPFTPATLRSVYHTREYEILKLSLLASSPIDIFMSHDWPKGVDRFGDFEGLYQEKPTFREDGEKEELGSPPLRQLLTTLKPKQWLAAHMHVNFSAVVSHHHNTLSSPPATTSSDSDASDSIETRFQAFNKCTDHQASVEVLTIEPIADGPHDVGLTYDAEWLAISRALHPYLSLTRVQDPLPKFTAMSSEIARELDWVKTNIGTNKPISDVQVFCRTAPRAGHERLPKNEPPLWYTNSQTEAFCAMLQIQNKINPLPTDEGSMNSPLGGGETRNPRKRSSHFNESKATRRR</sequence>
<dbReference type="Proteomes" id="UP000076722">
    <property type="component" value="Unassembled WGS sequence"/>
</dbReference>
<dbReference type="Pfam" id="PF05011">
    <property type="entry name" value="DBR1"/>
    <property type="match status" value="1"/>
</dbReference>
<feature type="region of interest" description="Disordered" evidence="13">
    <location>
        <begin position="394"/>
        <end position="430"/>
    </location>
</feature>
<dbReference type="AlphaFoldDB" id="A0A164VGD7"/>
<evidence type="ECO:0000256" key="3">
    <source>
        <dbReference type="ARBA" id="ARBA00001954"/>
    </source>
</evidence>
<evidence type="ECO:0000256" key="12">
    <source>
        <dbReference type="ARBA" id="ARBA00023242"/>
    </source>
</evidence>
<feature type="compositionally biased region" description="Basic and acidic residues" evidence="13">
    <location>
        <begin position="420"/>
        <end position="430"/>
    </location>
</feature>
<dbReference type="EMBL" id="KV419405">
    <property type="protein sequence ID" value="KZS94134.1"/>
    <property type="molecule type" value="Genomic_DNA"/>
</dbReference>
<dbReference type="Gene3D" id="3.60.21.10">
    <property type="match status" value="1"/>
</dbReference>
<feature type="domain" description="Lariat debranching enzyme C-terminal" evidence="14">
    <location>
        <begin position="252"/>
        <end position="392"/>
    </location>
</feature>
<dbReference type="CDD" id="cd00844">
    <property type="entry name" value="MPP_Dbr1_N"/>
    <property type="match status" value="1"/>
</dbReference>
<evidence type="ECO:0000256" key="4">
    <source>
        <dbReference type="ARBA" id="ARBA00004123"/>
    </source>
</evidence>
<dbReference type="PANTHER" id="PTHR12849:SF0">
    <property type="entry name" value="LARIAT DEBRANCHING ENZYME"/>
    <property type="match status" value="1"/>
</dbReference>
<reference evidence="15 16" key="1">
    <citation type="journal article" date="2016" name="Mol. Biol. Evol.">
        <title>Comparative Genomics of Early-Diverging Mushroom-Forming Fungi Provides Insights into the Origins of Lignocellulose Decay Capabilities.</title>
        <authorList>
            <person name="Nagy L.G."/>
            <person name="Riley R."/>
            <person name="Tritt A."/>
            <person name="Adam C."/>
            <person name="Daum C."/>
            <person name="Floudas D."/>
            <person name="Sun H."/>
            <person name="Yadav J.S."/>
            <person name="Pangilinan J."/>
            <person name="Larsson K.H."/>
            <person name="Matsuura K."/>
            <person name="Barry K."/>
            <person name="Labutti K."/>
            <person name="Kuo R."/>
            <person name="Ohm R.A."/>
            <person name="Bhattacharya S.S."/>
            <person name="Shirouzu T."/>
            <person name="Yoshinaga Y."/>
            <person name="Martin F.M."/>
            <person name="Grigoriev I.V."/>
            <person name="Hibbett D.S."/>
        </authorList>
    </citation>
    <scope>NUCLEOTIDE SEQUENCE [LARGE SCALE GENOMIC DNA]</scope>
    <source>
        <strain evidence="15 16">HHB9708</strain>
    </source>
</reference>
<keyword evidence="7" id="KW-0479">Metal-binding</keyword>
<evidence type="ECO:0000256" key="7">
    <source>
        <dbReference type="ARBA" id="ARBA00022723"/>
    </source>
</evidence>
<comment type="cofactor">
    <cofactor evidence="2">
        <name>Zn(2+)</name>
        <dbReference type="ChEBI" id="CHEBI:29105"/>
    </cofactor>
</comment>
<evidence type="ECO:0000313" key="16">
    <source>
        <dbReference type="Proteomes" id="UP000076722"/>
    </source>
</evidence>
<comment type="cofactor">
    <cofactor evidence="1">
        <name>Mn(2+)</name>
        <dbReference type="ChEBI" id="CHEBI:29035"/>
    </cofactor>
</comment>
<evidence type="ECO:0000256" key="1">
    <source>
        <dbReference type="ARBA" id="ARBA00001936"/>
    </source>
</evidence>
<proteinExistence type="inferred from homology"/>
<evidence type="ECO:0000256" key="5">
    <source>
        <dbReference type="ARBA" id="ARBA00006045"/>
    </source>
</evidence>
<dbReference type="OrthoDB" id="407609at2759"/>
<dbReference type="Pfam" id="PF00149">
    <property type="entry name" value="Metallophos"/>
    <property type="match status" value="1"/>
</dbReference>
<dbReference type="STRING" id="1314777.A0A164VGD7"/>
<protein>
    <submittedName>
        <fullName evidence="15">Metallophos-domain-containing protein</fullName>
    </submittedName>
</protein>
<dbReference type="InterPro" id="IPR041816">
    <property type="entry name" value="Dbr1_N"/>
</dbReference>
<dbReference type="InterPro" id="IPR007708">
    <property type="entry name" value="DBR1_C"/>
</dbReference>
<evidence type="ECO:0000256" key="6">
    <source>
        <dbReference type="ARBA" id="ARBA00022664"/>
    </source>
</evidence>
<dbReference type="SMART" id="SM01124">
    <property type="entry name" value="DBR1"/>
    <property type="match status" value="1"/>
</dbReference>
<gene>
    <name evidence="15" type="ORF">SISNIDRAFT_485064</name>
</gene>
<name>A0A164VGD7_9AGAM</name>
<keyword evidence="16" id="KW-1185">Reference proteome</keyword>
<keyword evidence="10" id="KW-0408">Iron</keyword>
<keyword evidence="11" id="KW-0464">Manganese</keyword>